<dbReference type="CDD" id="cd09535">
    <property type="entry name" value="SAM_BOI-like_fungal"/>
    <property type="match status" value="1"/>
</dbReference>
<organism evidence="9">
    <name type="scientific">Rhizopus microsporus var. microsporus</name>
    <dbReference type="NCBI Taxonomy" id="86635"/>
    <lineage>
        <taxon>Eukaryota</taxon>
        <taxon>Fungi</taxon>
        <taxon>Fungi incertae sedis</taxon>
        <taxon>Mucoromycota</taxon>
        <taxon>Mucoromycotina</taxon>
        <taxon>Mucoromycetes</taxon>
        <taxon>Mucorales</taxon>
        <taxon>Mucorineae</taxon>
        <taxon>Rhizopodaceae</taxon>
        <taxon>Rhizopus</taxon>
    </lineage>
</organism>
<keyword evidence="2" id="KW-0344">Guanine-nucleotide releasing factor</keyword>
<feature type="compositionally biased region" description="Low complexity" evidence="4">
    <location>
        <begin position="252"/>
        <end position="270"/>
    </location>
</feature>
<dbReference type="SMART" id="SM00326">
    <property type="entry name" value="SH3"/>
    <property type="match status" value="1"/>
</dbReference>
<dbReference type="VEuPathDB" id="FungiDB:BCV72DRAFT_265148"/>
<dbReference type="InterPro" id="IPR001715">
    <property type="entry name" value="CH_dom"/>
</dbReference>
<dbReference type="InterPro" id="IPR011993">
    <property type="entry name" value="PH-like_dom_sf"/>
</dbReference>
<dbReference type="CDD" id="cd00174">
    <property type="entry name" value="SH3"/>
    <property type="match status" value="1"/>
</dbReference>
<dbReference type="Gene3D" id="1.10.150.50">
    <property type="entry name" value="Transcription Factor, Ets-1"/>
    <property type="match status" value="1"/>
</dbReference>
<feature type="domain" description="PH" evidence="6">
    <location>
        <begin position="362"/>
        <end position="458"/>
    </location>
</feature>
<dbReference type="InterPro" id="IPR036028">
    <property type="entry name" value="SH3-like_dom_sf"/>
</dbReference>
<dbReference type="Pfam" id="PF00018">
    <property type="entry name" value="SH3_1"/>
    <property type="match status" value="1"/>
</dbReference>
<sequence length="762" mass="86816">MSNIVYAVHNFEAENEDEINFSVGEPIVVLEKDEKYLDGWWQGRNIKGETGLFPMNYTSPEKPQKQLYIPSPHLSSRSSGSTIEDEIDDTISRIQSSYPVNNKVEQWDVQQVADWLRSVGFESVSQNFIDQEITGDILLDLNIEALKELGINTFGKRYKIMQAITSLRDESGVEKLKQTNGHQSPPAPNASVSTSAIMRSTPSRASTSLRRSNSQNTSSSSTNDDGLYQFPRKAPLPPISHDIETNSFISTSIPRPLSPQSLSSSGISRSNTYNTVSSGGSRTTRSRELSPDPKGFANRTLSQMGQRALDETSHWLMSDTSSNIQPVTSKSTPKQSLQTANSYKLSFDESPYRASTTEAFQAPEHEGWLHKQSDKYKTWNKRWFVLKGTNLFYFKSPKEVRMKGIINLRGYKIIVDETIHAGKYCFKAQHEYERTFYFYTDTEEAMRTWLKMLMKTTIARDFRAPVMSSNHIATVSLDVARRMRPRPPSVIMYKNQKQTKANNNQDALKMPVVEEDGQPNASTTSEYHSRQMRESGITHHIIHEEEEEQDIPEIPSQYQKQQQQQQQQQQHYLHEEEEEDLIDPQHRSLPLSDSHHSITSSISEEEDDYEEEYRPHHWNAAQYIEWINSYLPPGKKVIDLTSAFRNGDTLILLLEAISQKTIRRPPAQKGGSVSVMMLDNIVAAFKFMGREGVEVDGRYTIKDVFGGNEDKILTMLDAIKEWADANYLKKSDTSVLISKDSGWRGSAMMDHRPHTALSDDDY</sequence>
<evidence type="ECO:0000259" key="6">
    <source>
        <dbReference type="PROSITE" id="PS50003"/>
    </source>
</evidence>
<dbReference type="SMART" id="SM00454">
    <property type="entry name" value="SAM"/>
    <property type="match status" value="1"/>
</dbReference>
<dbReference type="Gene3D" id="2.30.30.40">
    <property type="entry name" value="SH3 Domains"/>
    <property type="match status" value="1"/>
</dbReference>
<dbReference type="EMBL" id="KV922047">
    <property type="protein sequence ID" value="ORE02495.1"/>
    <property type="molecule type" value="Genomic_DNA"/>
</dbReference>
<dbReference type="SUPFAM" id="SSF50044">
    <property type="entry name" value="SH3-domain"/>
    <property type="match status" value="1"/>
</dbReference>
<dbReference type="GO" id="GO:0005769">
    <property type="term" value="C:early endosome"/>
    <property type="evidence" value="ECO:0007669"/>
    <property type="project" value="TreeGrafter"/>
</dbReference>
<feature type="compositionally biased region" description="Low complexity" evidence="4">
    <location>
        <begin position="552"/>
        <end position="570"/>
    </location>
</feature>
<dbReference type="Proteomes" id="UP000242414">
    <property type="component" value="Unassembled WGS sequence"/>
</dbReference>
<dbReference type="InterPro" id="IPR036872">
    <property type="entry name" value="CH_dom_sf"/>
</dbReference>
<dbReference type="GO" id="GO:0055037">
    <property type="term" value="C:recycling endosome"/>
    <property type="evidence" value="ECO:0007669"/>
    <property type="project" value="TreeGrafter"/>
</dbReference>
<evidence type="ECO:0000256" key="4">
    <source>
        <dbReference type="SAM" id="MobiDB-lite"/>
    </source>
</evidence>
<evidence type="ECO:0000259" key="8">
    <source>
        <dbReference type="PROSITE" id="PS50105"/>
    </source>
</evidence>
<protein>
    <recommendedName>
        <fullName evidence="10">PH-domain-containing protein</fullName>
    </recommendedName>
</protein>
<dbReference type="InterPro" id="IPR001452">
    <property type="entry name" value="SH3_domain"/>
</dbReference>
<dbReference type="GO" id="GO:0005085">
    <property type="term" value="F:guanyl-nucleotide exchange factor activity"/>
    <property type="evidence" value="ECO:0007669"/>
    <property type="project" value="UniProtKB-KW"/>
</dbReference>
<dbReference type="Pfam" id="PF00169">
    <property type="entry name" value="PH"/>
    <property type="match status" value="1"/>
</dbReference>
<accession>A0A1X0QRU5</accession>
<feature type="region of interest" description="Disordered" evidence="4">
    <location>
        <begin position="548"/>
        <end position="609"/>
    </location>
</feature>
<dbReference type="GO" id="GO:0005829">
    <property type="term" value="C:cytosol"/>
    <property type="evidence" value="ECO:0007669"/>
    <property type="project" value="GOC"/>
</dbReference>
<dbReference type="PANTHER" id="PTHR22902:SF39">
    <property type="entry name" value="PH DOMAIN-CONTAINING PROTEIN-RELATED"/>
    <property type="match status" value="1"/>
</dbReference>
<dbReference type="SUPFAM" id="SSF47769">
    <property type="entry name" value="SAM/Pointed domain"/>
    <property type="match status" value="1"/>
</dbReference>
<evidence type="ECO:0000256" key="2">
    <source>
        <dbReference type="ARBA" id="ARBA00022658"/>
    </source>
</evidence>
<dbReference type="PROSITE" id="PS50003">
    <property type="entry name" value="PH_DOMAIN"/>
    <property type="match status" value="1"/>
</dbReference>
<dbReference type="GO" id="GO:0001881">
    <property type="term" value="P:receptor recycling"/>
    <property type="evidence" value="ECO:0007669"/>
    <property type="project" value="TreeGrafter"/>
</dbReference>
<name>A0A1X0QRU5_RHIZD</name>
<dbReference type="PROSITE" id="PS50021">
    <property type="entry name" value="CH"/>
    <property type="match status" value="1"/>
</dbReference>
<evidence type="ECO:0008006" key="10">
    <source>
        <dbReference type="Google" id="ProtNLM"/>
    </source>
</evidence>
<dbReference type="Gene3D" id="1.10.418.10">
    <property type="entry name" value="Calponin-like domain"/>
    <property type="match status" value="1"/>
</dbReference>
<dbReference type="PANTHER" id="PTHR22902">
    <property type="entry name" value="SESQUIPEDALIAN"/>
    <property type="match status" value="1"/>
</dbReference>
<dbReference type="SUPFAM" id="SSF50729">
    <property type="entry name" value="PH domain-like"/>
    <property type="match status" value="1"/>
</dbReference>
<proteinExistence type="predicted"/>
<dbReference type="GO" id="GO:0042147">
    <property type="term" value="P:retrograde transport, endosome to Golgi"/>
    <property type="evidence" value="ECO:0007669"/>
    <property type="project" value="TreeGrafter"/>
</dbReference>
<evidence type="ECO:0000313" key="9">
    <source>
        <dbReference type="EMBL" id="ORE02495.1"/>
    </source>
</evidence>
<evidence type="ECO:0000256" key="3">
    <source>
        <dbReference type="PROSITE-ProRule" id="PRU00192"/>
    </source>
</evidence>
<dbReference type="Gene3D" id="2.30.29.30">
    <property type="entry name" value="Pleckstrin-homology domain (PH domain)/Phosphotyrosine-binding domain (PTB)"/>
    <property type="match status" value="1"/>
</dbReference>
<dbReference type="InterPro" id="IPR013761">
    <property type="entry name" value="SAM/pointed_sf"/>
</dbReference>
<dbReference type="FunFam" id="2.30.29.30:FF:000286">
    <property type="entry name" value="PH-protein kinase domain containing protein"/>
    <property type="match status" value="1"/>
</dbReference>
<evidence type="ECO:0000259" key="7">
    <source>
        <dbReference type="PROSITE" id="PS50021"/>
    </source>
</evidence>
<feature type="domain" description="Calponin-homology (CH)" evidence="7">
    <location>
        <begin position="617"/>
        <end position="724"/>
    </location>
</feature>
<evidence type="ECO:0000259" key="5">
    <source>
        <dbReference type="PROSITE" id="PS50002"/>
    </source>
</evidence>
<dbReference type="InterPro" id="IPR001660">
    <property type="entry name" value="SAM"/>
</dbReference>
<dbReference type="SMART" id="SM00233">
    <property type="entry name" value="PH"/>
    <property type="match status" value="1"/>
</dbReference>
<feature type="domain" description="SAM" evidence="8">
    <location>
        <begin position="107"/>
        <end position="170"/>
    </location>
</feature>
<dbReference type="Pfam" id="PF00307">
    <property type="entry name" value="CH"/>
    <property type="match status" value="1"/>
</dbReference>
<dbReference type="PROSITE" id="PS50105">
    <property type="entry name" value="SAM_DOMAIN"/>
    <property type="match status" value="1"/>
</dbReference>
<feature type="compositionally biased region" description="Polar residues" evidence="4">
    <location>
        <begin position="190"/>
        <end position="205"/>
    </location>
</feature>
<feature type="compositionally biased region" description="Low complexity" evidence="4">
    <location>
        <begin position="206"/>
        <end position="223"/>
    </location>
</feature>
<dbReference type="InterPro" id="IPR001849">
    <property type="entry name" value="PH_domain"/>
</dbReference>
<feature type="region of interest" description="Disordered" evidence="4">
    <location>
        <begin position="173"/>
        <end position="298"/>
    </location>
</feature>
<feature type="region of interest" description="Disordered" evidence="4">
    <location>
        <begin position="511"/>
        <end position="532"/>
    </location>
</feature>
<dbReference type="CDD" id="cd00014">
    <property type="entry name" value="CH_SF"/>
    <property type="match status" value="1"/>
</dbReference>
<dbReference type="InterPro" id="IPR045188">
    <property type="entry name" value="Boi1/Boi2-like"/>
</dbReference>
<dbReference type="Pfam" id="PF07647">
    <property type="entry name" value="SAM_2"/>
    <property type="match status" value="1"/>
</dbReference>
<dbReference type="GO" id="GO:0007032">
    <property type="term" value="P:endosome organization"/>
    <property type="evidence" value="ECO:0007669"/>
    <property type="project" value="TreeGrafter"/>
</dbReference>
<gene>
    <name evidence="9" type="ORF">BCV72DRAFT_265148</name>
</gene>
<dbReference type="GO" id="GO:0005802">
    <property type="term" value="C:trans-Golgi network"/>
    <property type="evidence" value="ECO:0007669"/>
    <property type="project" value="TreeGrafter"/>
</dbReference>
<dbReference type="PRINTS" id="PR00452">
    <property type="entry name" value="SH3DOMAIN"/>
</dbReference>
<dbReference type="SUPFAM" id="SSF47576">
    <property type="entry name" value="Calponin-homology domain, CH-domain"/>
    <property type="match status" value="1"/>
</dbReference>
<dbReference type="PROSITE" id="PS50002">
    <property type="entry name" value="SH3"/>
    <property type="match status" value="1"/>
</dbReference>
<keyword evidence="1 3" id="KW-0728">SH3 domain</keyword>
<reference evidence="9" key="1">
    <citation type="journal article" date="2016" name="Proc. Natl. Acad. Sci. U.S.A.">
        <title>Lipid metabolic changes in an early divergent fungus govern the establishment of a mutualistic symbiosis with endobacteria.</title>
        <authorList>
            <person name="Lastovetsky O.A."/>
            <person name="Gaspar M.L."/>
            <person name="Mondo S.J."/>
            <person name="LaButti K.M."/>
            <person name="Sandor L."/>
            <person name="Grigoriev I.V."/>
            <person name="Henry S.A."/>
            <person name="Pawlowska T.E."/>
        </authorList>
    </citation>
    <scope>NUCLEOTIDE SEQUENCE [LARGE SCALE GENOMIC DNA]</scope>
    <source>
        <strain evidence="9">ATCC 52814</strain>
    </source>
</reference>
<dbReference type="AlphaFoldDB" id="A0A1X0QRU5"/>
<dbReference type="SMART" id="SM00033">
    <property type="entry name" value="CH"/>
    <property type="match status" value="1"/>
</dbReference>
<feature type="domain" description="SH3" evidence="5">
    <location>
        <begin position="1"/>
        <end position="63"/>
    </location>
</feature>
<evidence type="ECO:0000256" key="1">
    <source>
        <dbReference type="ARBA" id="ARBA00022443"/>
    </source>
</evidence>
<dbReference type="OrthoDB" id="73680at2759"/>